<dbReference type="EMBL" id="ADCP02000001">
    <property type="protein sequence ID" value="EFV42947.1"/>
    <property type="molecule type" value="Genomic_DNA"/>
</dbReference>
<sequence>MLLAAVFVLFFLALCGSVVYGVFILYPLLWGLLSVGFVAWSRGYAIGTILRMGYTGAKQSLIVVEVFFHIGALTAAWRAAGTIGFLVHHGLQMLSPGAFLVGCFLLPLAFSVLLGTAIGTVGVIGIALMVIAKAGGIDPALAAGAIVAGAYFGDRCSPMSSSAHLVASITRTDVYVNLKNMAKSSALPLLLALAGYAWLSLLHPLDATEEQFSARIAELFRLHPITALPALLVLAGGLLRIRIKNAMLYSTLTAIVIALSVQDMPAIDMLRALVVGYEAPADNPIGYLFTGGGWISIINSILIVFFSSAFAGIFEGAKLLVEVERGVTFLFHTVGGYVTNLIVSTTVSAAACNQTLAILLSAQIQNRLYTGEQARTILALRLENTVILISALIPWNIALSLPLSILDAGPDSIPYMLFLWLMPLIGGLNFPKPQTA</sequence>
<feature type="transmembrane region" description="Helical" evidence="9">
    <location>
        <begin position="287"/>
        <end position="314"/>
    </location>
</feature>
<evidence type="ECO:0000256" key="7">
    <source>
        <dbReference type="ARBA" id="ARBA00023136"/>
    </source>
</evidence>
<comment type="subcellular location">
    <subcellularLocation>
        <location evidence="1">Cell membrane</location>
        <topology evidence="1">Multi-pass membrane protein</topology>
    </subcellularLocation>
</comment>
<evidence type="ECO:0000256" key="8">
    <source>
        <dbReference type="ARBA" id="ARBA00038435"/>
    </source>
</evidence>
<dbReference type="OrthoDB" id="9762978at2"/>
<evidence type="ECO:0000256" key="2">
    <source>
        <dbReference type="ARBA" id="ARBA00022448"/>
    </source>
</evidence>
<keyword evidence="12" id="KW-1185">Reference proteome</keyword>
<dbReference type="PANTHER" id="PTHR33451">
    <property type="entry name" value="MALATE-2H(+)/NA(+)-LACTATE ANTIPORTER"/>
    <property type="match status" value="1"/>
</dbReference>
<comment type="caution">
    <text evidence="11">The sequence shown here is derived from an EMBL/GenBank/DDBJ whole genome shotgun (WGS) entry which is preliminary data.</text>
</comment>
<evidence type="ECO:0000256" key="4">
    <source>
        <dbReference type="ARBA" id="ARBA00022475"/>
    </source>
</evidence>
<dbReference type="GeneID" id="78084282"/>
<keyword evidence="3" id="KW-0050">Antiport</keyword>
<evidence type="ECO:0000313" key="12">
    <source>
        <dbReference type="Proteomes" id="UP000006034"/>
    </source>
</evidence>
<evidence type="ECO:0000256" key="6">
    <source>
        <dbReference type="ARBA" id="ARBA00022989"/>
    </source>
</evidence>
<dbReference type="AlphaFoldDB" id="E5YAP3"/>
<accession>E5YAP3</accession>
<dbReference type="Pfam" id="PF03553">
    <property type="entry name" value="Na_H_antiporter"/>
    <property type="match status" value="1"/>
</dbReference>
<feature type="transmembrane region" description="Helical" evidence="9">
    <location>
        <begin position="246"/>
        <end position="267"/>
    </location>
</feature>
<evidence type="ECO:0000256" key="3">
    <source>
        <dbReference type="ARBA" id="ARBA00022449"/>
    </source>
</evidence>
<feature type="transmembrane region" description="Helical" evidence="9">
    <location>
        <begin position="385"/>
        <end position="406"/>
    </location>
</feature>
<feature type="transmembrane region" description="Helical" evidence="9">
    <location>
        <begin position="222"/>
        <end position="239"/>
    </location>
</feature>
<keyword evidence="7 9" id="KW-0472">Membrane</keyword>
<feature type="transmembrane region" description="Helical" evidence="9">
    <location>
        <begin position="99"/>
        <end position="132"/>
    </location>
</feature>
<gene>
    <name evidence="11" type="ORF">HMPREF0179_03264</name>
</gene>
<proteinExistence type="inferred from homology"/>
<protein>
    <recommendedName>
        <fullName evidence="10">Na+/H+ antiporter NhaC-like C-terminal domain-containing protein</fullName>
    </recommendedName>
</protein>
<evidence type="ECO:0000259" key="10">
    <source>
        <dbReference type="Pfam" id="PF03553"/>
    </source>
</evidence>
<comment type="similarity">
    <text evidence="8">Belongs to the NhaC Na(+)/H(+) (TC 2.A.35) antiporter family.</text>
</comment>
<dbReference type="Proteomes" id="UP000006034">
    <property type="component" value="Unassembled WGS sequence"/>
</dbReference>
<keyword evidence="4" id="KW-1003">Cell membrane</keyword>
<dbReference type="HOGENOM" id="CLU_033405_2_0_7"/>
<name>E5YAP3_BILW3</name>
<feature type="transmembrane region" description="Helical" evidence="9">
    <location>
        <begin position="62"/>
        <end position="87"/>
    </location>
</feature>
<organism evidence="11 12">
    <name type="scientific">Bilophila wadsworthia (strain 3_1_6)</name>
    <dbReference type="NCBI Taxonomy" id="563192"/>
    <lineage>
        <taxon>Bacteria</taxon>
        <taxon>Pseudomonadati</taxon>
        <taxon>Thermodesulfobacteriota</taxon>
        <taxon>Desulfovibrionia</taxon>
        <taxon>Desulfovibrionales</taxon>
        <taxon>Desulfovibrionaceae</taxon>
        <taxon>Bilophila</taxon>
    </lineage>
</organism>
<keyword evidence="5 9" id="KW-0812">Transmembrane</keyword>
<feature type="transmembrane region" description="Helical" evidence="9">
    <location>
        <begin position="27"/>
        <end position="50"/>
    </location>
</feature>
<reference evidence="11 12" key="1">
    <citation type="submission" date="2010-10" db="EMBL/GenBank/DDBJ databases">
        <authorList>
            <consortium name="The Broad Institute Genome Sequencing Platform"/>
            <person name="Ward D."/>
            <person name="Earl A."/>
            <person name="Feldgarden M."/>
            <person name="Young S.K."/>
            <person name="Gargeya S."/>
            <person name="Zeng Q."/>
            <person name="Alvarado L."/>
            <person name="Berlin A."/>
            <person name="Bochicchio J."/>
            <person name="Chapman S.B."/>
            <person name="Chen Z."/>
            <person name="Freedman E."/>
            <person name="Gellesch M."/>
            <person name="Goldberg J."/>
            <person name="Griggs A."/>
            <person name="Gujja S."/>
            <person name="Heilman E."/>
            <person name="Heiman D."/>
            <person name="Howarth C."/>
            <person name="Mehta T."/>
            <person name="Neiman D."/>
            <person name="Pearson M."/>
            <person name="Roberts A."/>
            <person name="Saif S."/>
            <person name="Shea T."/>
            <person name="Shenoy N."/>
            <person name="Sisk P."/>
            <person name="Stolte C."/>
            <person name="Sykes S."/>
            <person name="White J."/>
            <person name="Yandava C."/>
            <person name="Allen-Vercoe E."/>
            <person name="Sibley C."/>
            <person name="Ambrose C.E."/>
            <person name="Strauss J."/>
            <person name="Daigneault M."/>
            <person name="Haas B."/>
            <person name="Nusbaum C."/>
            <person name="Birren B."/>
        </authorList>
    </citation>
    <scope>NUCLEOTIDE SEQUENCE [LARGE SCALE GENOMIC DNA]</scope>
    <source>
        <strain evidence="11 12">3_1_6</strain>
    </source>
</reference>
<evidence type="ECO:0000256" key="1">
    <source>
        <dbReference type="ARBA" id="ARBA00004651"/>
    </source>
</evidence>
<dbReference type="STRING" id="563192.HMPREF0179_03264"/>
<dbReference type="eggNOG" id="COG1757">
    <property type="taxonomic scope" value="Bacteria"/>
</dbReference>
<evidence type="ECO:0000256" key="5">
    <source>
        <dbReference type="ARBA" id="ARBA00022692"/>
    </source>
</evidence>
<evidence type="ECO:0000256" key="9">
    <source>
        <dbReference type="SAM" id="Phobius"/>
    </source>
</evidence>
<keyword evidence="2" id="KW-0813">Transport</keyword>
<keyword evidence="6 9" id="KW-1133">Transmembrane helix</keyword>
<dbReference type="PANTHER" id="PTHR33451:SF3">
    <property type="entry name" value="MALATE-2H(+)_NA(+)-LACTATE ANTIPORTER"/>
    <property type="match status" value="1"/>
</dbReference>
<reference evidence="11 12" key="2">
    <citation type="submission" date="2013-04" db="EMBL/GenBank/DDBJ databases">
        <title>The Genome Sequence of Bilophila wadsworthia 3_1_6.</title>
        <authorList>
            <consortium name="The Broad Institute Genomics Platform"/>
            <person name="Earl A."/>
            <person name="Ward D."/>
            <person name="Feldgarden M."/>
            <person name="Gevers D."/>
            <person name="Sibley C."/>
            <person name="Strauss J."/>
            <person name="Allen-Vercoe E."/>
            <person name="Walker B."/>
            <person name="Young S."/>
            <person name="Zeng Q."/>
            <person name="Gargeya S."/>
            <person name="Fitzgerald M."/>
            <person name="Haas B."/>
            <person name="Abouelleil A."/>
            <person name="Allen A.W."/>
            <person name="Alvarado L."/>
            <person name="Arachchi H.M."/>
            <person name="Berlin A.M."/>
            <person name="Chapman S.B."/>
            <person name="Gainer-Dewar J."/>
            <person name="Goldberg J."/>
            <person name="Griggs A."/>
            <person name="Gujja S."/>
            <person name="Hansen M."/>
            <person name="Howarth C."/>
            <person name="Imamovic A."/>
            <person name="Ireland A."/>
            <person name="Larimer J."/>
            <person name="McCowan C."/>
            <person name="Murphy C."/>
            <person name="Pearson M."/>
            <person name="Poon T.W."/>
            <person name="Priest M."/>
            <person name="Roberts A."/>
            <person name="Saif S."/>
            <person name="Shea T."/>
            <person name="Sisk P."/>
            <person name="Sykes S."/>
            <person name="Wortman J."/>
            <person name="Nusbaum C."/>
            <person name="Birren B."/>
        </authorList>
    </citation>
    <scope>NUCLEOTIDE SEQUENCE [LARGE SCALE GENOMIC DNA]</scope>
    <source>
        <strain evidence="11 12">3_1_6</strain>
    </source>
</reference>
<dbReference type="RefSeq" id="WP_005029885.1">
    <property type="nucleotide sequence ID" value="NZ_KE150238.1"/>
</dbReference>
<dbReference type="GO" id="GO:0015297">
    <property type="term" value="F:antiporter activity"/>
    <property type="evidence" value="ECO:0007669"/>
    <property type="project" value="UniProtKB-KW"/>
</dbReference>
<dbReference type="GO" id="GO:0005886">
    <property type="term" value="C:plasma membrane"/>
    <property type="evidence" value="ECO:0007669"/>
    <property type="project" value="UniProtKB-SubCell"/>
</dbReference>
<dbReference type="InterPro" id="IPR052180">
    <property type="entry name" value="NhaC_Na-H+_Antiporter"/>
</dbReference>
<evidence type="ECO:0000313" key="11">
    <source>
        <dbReference type="EMBL" id="EFV42947.1"/>
    </source>
</evidence>
<feature type="transmembrane region" description="Helical" evidence="9">
    <location>
        <begin position="412"/>
        <end position="430"/>
    </location>
</feature>
<dbReference type="InterPro" id="IPR018461">
    <property type="entry name" value="Na/H_Antiport_NhaC-like_C"/>
</dbReference>
<feature type="domain" description="Na+/H+ antiporter NhaC-like C-terminal" evidence="10">
    <location>
        <begin position="149"/>
        <end position="424"/>
    </location>
</feature>
<feature type="transmembrane region" description="Helical" evidence="9">
    <location>
        <begin position="185"/>
        <end position="202"/>
    </location>
</feature>